<dbReference type="EMBL" id="CP034669">
    <property type="protein sequence ID" value="QAT88036.1"/>
    <property type="molecule type" value="Genomic_DNA"/>
</dbReference>
<proteinExistence type="predicted"/>
<dbReference type="SFLD" id="SFLDS00029">
    <property type="entry name" value="Radical_SAM"/>
    <property type="match status" value="1"/>
</dbReference>
<dbReference type="Gene3D" id="3.20.20.70">
    <property type="entry name" value="Aldolase class I"/>
    <property type="match status" value="1"/>
</dbReference>
<keyword evidence="3" id="KW-0479">Metal-binding</keyword>
<dbReference type="GO" id="GO:0046872">
    <property type="term" value="F:metal ion binding"/>
    <property type="evidence" value="ECO:0007669"/>
    <property type="project" value="UniProtKB-KW"/>
</dbReference>
<evidence type="ECO:0000313" key="8">
    <source>
        <dbReference type="Proteomes" id="UP000288758"/>
    </source>
</evidence>
<dbReference type="SUPFAM" id="SSF102114">
    <property type="entry name" value="Radical SAM enzymes"/>
    <property type="match status" value="1"/>
</dbReference>
<gene>
    <name evidence="7" type="ORF">EJ065_6507</name>
</gene>
<organism evidence="7 8">
    <name type="scientific">Corallococcus coralloides</name>
    <name type="common">Myxococcus coralloides</name>
    <dbReference type="NCBI Taxonomy" id="184914"/>
    <lineage>
        <taxon>Bacteria</taxon>
        <taxon>Pseudomonadati</taxon>
        <taxon>Myxococcota</taxon>
        <taxon>Myxococcia</taxon>
        <taxon>Myxococcales</taxon>
        <taxon>Cystobacterineae</taxon>
        <taxon>Myxococcaceae</taxon>
        <taxon>Corallococcus</taxon>
    </lineage>
</organism>
<dbReference type="InterPro" id="IPR058240">
    <property type="entry name" value="rSAM_sf"/>
</dbReference>
<keyword evidence="2" id="KW-0949">S-adenosyl-L-methionine</keyword>
<keyword evidence="5" id="KW-0411">Iron-sulfur</keyword>
<dbReference type="InterPro" id="IPR013785">
    <property type="entry name" value="Aldolase_TIM"/>
</dbReference>
<evidence type="ECO:0000256" key="4">
    <source>
        <dbReference type="ARBA" id="ARBA00023004"/>
    </source>
</evidence>
<feature type="domain" description="Radical SAM core" evidence="6">
    <location>
        <begin position="37"/>
        <end position="122"/>
    </location>
</feature>
<protein>
    <recommendedName>
        <fullName evidence="6">Radical SAM core domain-containing protein</fullName>
    </recommendedName>
</protein>
<evidence type="ECO:0000256" key="1">
    <source>
        <dbReference type="ARBA" id="ARBA00001966"/>
    </source>
</evidence>
<dbReference type="GO" id="GO:0051536">
    <property type="term" value="F:iron-sulfur cluster binding"/>
    <property type="evidence" value="ECO:0007669"/>
    <property type="project" value="UniProtKB-KW"/>
</dbReference>
<evidence type="ECO:0000259" key="6">
    <source>
        <dbReference type="Pfam" id="PF04055"/>
    </source>
</evidence>
<dbReference type="GO" id="GO:0003824">
    <property type="term" value="F:catalytic activity"/>
    <property type="evidence" value="ECO:0007669"/>
    <property type="project" value="InterPro"/>
</dbReference>
<keyword evidence="4" id="KW-0408">Iron</keyword>
<evidence type="ECO:0000256" key="2">
    <source>
        <dbReference type="ARBA" id="ARBA00022691"/>
    </source>
</evidence>
<name>A0A410S1U2_CORCK</name>
<dbReference type="Pfam" id="PF04055">
    <property type="entry name" value="Radical_SAM"/>
    <property type="match status" value="1"/>
</dbReference>
<accession>A0A410S1U2</accession>
<evidence type="ECO:0000256" key="3">
    <source>
        <dbReference type="ARBA" id="ARBA00022723"/>
    </source>
</evidence>
<evidence type="ECO:0000256" key="5">
    <source>
        <dbReference type="ARBA" id="ARBA00023014"/>
    </source>
</evidence>
<comment type="cofactor">
    <cofactor evidence="1">
        <name>[4Fe-4S] cluster</name>
        <dbReference type="ChEBI" id="CHEBI:49883"/>
    </cofactor>
</comment>
<sequence length="296" mass="33443">MWYRARAWWRHQRISRRLTHVLGPQYRRSQELIEIDITYLCNLNCFNCNRSVRQAPEALHLPLEAVTSFVDQSFARGKHWRRIRVLGGEPTLHPAFFAIIEELRRYRRAHPGCLIEVVTNGHGEAVRSKLSRLPADIWIENSAKTGEVQPAFGPFNLAPVDDAAYRHADFRNGCAIMRDCGMGLTPLGYFPCAVAGGVARITGEGGGRQELPSDDDDMADLIERNCRLCGRFRDGHYVPTNLRPALLEERMSPSWIALYRAWWRKHKPGRPLPAVLAGEAAAPVSAPTASHFEKPT</sequence>
<dbReference type="AlphaFoldDB" id="A0A410S1U2"/>
<dbReference type="InterPro" id="IPR007197">
    <property type="entry name" value="rSAM"/>
</dbReference>
<reference evidence="7 8" key="1">
    <citation type="submission" date="2018-12" db="EMBL/GenBank/DDBJ databases">
        <title>Complete Genome Sequence of the Corallopyronin A producing Myxobacterium Corallococcus coralloides B035.</title>
        <authorList>
            <person name="Bouhired S.M."/>
            <person name="Rupp O."/>
            <person name="Blom J."/>
            <person name="Schaeberle T.F."/>
            <person name="Kehraus S."/>
            <person name="Schiefer A."/>
            <person name="Pfarr K."/>
            <person name="Goesmann A."/>
            <person name="Hoerauf A."/>
            <person name="Koenig G.M."/>
        </authorList>
    </citation>
    <scope>NUCLEOTIDE SEQUENCE [LARGE SCALE GENOMIC DNA]</scope>
    <source>
        <strain evidence="7 8">B035</strain>
    </source>
</reference>
<dbReference type="Proteomes" id="UP000288758">
    <property type="component" value="Chromosome"/>
</dbReference>
<evidence type="ECO:0000313" key="7">
    <source>
        <dbReference type="EMBL" id="QAT88036.1"/>
    </source>
</evidence>